<feature type="compositionally biased region" description="Low complexity" evidence="1">
    <location>
        <begin position="143"/>
        <end position="153"/>
    </location>
</feature>
<evidence type="ECO:0000256" key="1">
    <source>
        <dbReference type="SAM" id="MobiDB-lite"/>
    </source>
</evidence>
<feature type="compositionally biased region" description="Low complexity" evidence="1">
    <location>
        <begin position="749"/>
        <end position="761"/>
    </location>
</feature>
<sequence length="772" mass="83457">MLDAGKRERHLHHLDEGAGLERAQVLLAQLTAERAAADDAGDALLHGEIGRRELARRHHLAARSKDCLGLFDAAGGDPLGRKRLVAVDHRERSLHRRADPVTRMHHHLRRRRIEETKRHRLARRARRARLGQRGKGLRRAKPRGQPGAAAPARQDAERVFGQADLRLEMHDAGRAMQCQLAAAAERDPLHRRDRGHRRLAQQRVKRMAAGDEAADRVPVRAFDHLDETGEVGAGREGARVVVADHQRLHRAADLAQRLLDHVEDAVVDRVHLGGEFETADAVAQIPQAGRGIAGKLRACRLRPVERVMRRGVLHHRGHRRQAQRGAAGGVEALGDGEGALAPGKAELERRIKRGGAGRDLGDMGRGIAQHLAQHLARIGAKLALIGEQRRQILAAAGHGDGLHRAVFAGRRVDHLAAAVGGLAVETRARLAAEAALGDHVPDQRICRQVEAVDRVVGGQLAHQRAPDARDHVDADQIRQAEDAGARDAEDGLHGVGLLDRQTKAQRLDHGDRHPGAADAVGDEAGGVAAVDHRLAQHRAPGLADEGLRRPAVLGDQLEQRHVPRRVEEMRDREARRERGAEALGQQFAQDRRGVRRHHRAGRQERRDLGEERALDLEVFDHRLDDPVGLGDAGDVILDVAGAHERGGAGAGETARLQLRGDAGLGAGVAVALGRDVEQVDRNAGVGELRGDARAHRARPDHHGAAASARRHAPGLRQFRHLRAFLVMPRGAVGTGRGPLRSSVSGPGDGPAAPCAAQPSACGRRPAAGPEIR</sequence>
<gene>
    <name evidence="2" type="ORF">SDC9_34397</name>
</gene>
<accession>A0A644VAY6</accession>
<feature type="region of interest" description="Disordered" evidence="1">
    <location>
        <begin position="129"/>
        <end position="155"/>
    </location>
</feature>
<feature type="region of interest" description="Disordered" evidence="1">
    <location>
        <begin position="691"/>
        <end position="710"/>
    </location>
</feature>
<comment type="caution">
    <text evidence="2">The sequence shown here is derived from an EMBL/GenBank/DDBJ whole genome shotgun (WGS) entry which is preliminary data.</text>
</comment>
<proteinExistence type="predicted"/>
<protein>
    <submittedName>
        <fullName evidence="2">Uncharacterized protein</fullName>
    </submittedName>
</protein>
<organism evidence="2">
    <name type="scientific">bioreactor metagenome</name>
    <dbReference type="NCBI Taxonomy" id="1076179"/>
    <lineage>
        <taxon>unclassified sequences</taxon>
        <taxon>metagenomes</taxon>
        <taxon>ecological metagenomes</taxon>
    </lineage>
</organism>
<feature type="region of interest" description="Disordered" evidence="1">
    <location>
        <begin position="314"/>
        <end position="335"/>
    </location>
</feature>
<dbReference type="EMBL" id="VSSQ01000256">
    <property type="protein sequence ID" value="MPL88377.1"/>
    <property type="molecule type" value="Genomic_DNA"/>
</dbReference>
<feature type="region of interest" description="Disordered" evidence="1">
    <location>
        <begin position="732"/>
        <end position="772"/>
    </location>
</feature>
<evidence type="ECO:0000313" key="2">
    <source>
        <dbReference type="EMBL" id="MPL88377.1"/>
    </source>
</evidence>
<feature type="region of interest" description="Disordered" evidence="1">
    <location>
        <begin position="589"/>
        <end position="608"/>
    </location>
</feature>
<name>A0A644VAY6_9ZZZZ</name>
<reference evidence="2" key="1">
    <citation type="submission" date="2019-08" db="EMBL/GenBank/DDBJ databases">
        <authorList>
            <person name="Kucharzyk K."/>
            <person name="Murdoch R.W."/>
            <person name="Higgins S."/>
            <person name="Loffler F."/>
        </authorList>
    </citation>
    <scope>NUCLEOTIDE SEQUENCE</scope>
</reference>
<dbReference type="AlphaFoldDB" id="A0A644VAY6"/>
<feature type="compositionally biased region" description="Basic residues" evidence="1">
    <location>
        <begin position="129"/>
        <end position="142"/>
    </location>
</feature>